<feature type="domain" description="Tr-type G" evidence="5">
    <location>
        <begin position="340"/>
        <end position="392"/>
    </location>
</feature>
<keyword evidence="6" id="KW-0251">Elongation factor</keyword>
<evidence type="ECO:0000313" key="6">
    <source>
        <dbReference type="EMBL" id="GEU76734.1"/>
    </source>
</evidence>
<evidence type="ECO:0000256" key="3">
    <source>
        <dbReference type="ARBA" id="ARBA00023002"/>
    </source>
</evidence>
<gene>
    <name evidence="6" type="ORF">Tci_048712</name>
</gene>
<keyword evidence="3" id="KW-0560">Oxidoreductase</keyword>
<accession>A0A6L2MWT0</accession>
<dbReference type="SUPFAM" id="SSF52540">
    <property type="entry name" value="P-loop containing nucleoside triphosphate hydrolases"/>
    <property type="match status" value="1"/>
</dbReference>
<dbReference type="GO" id="GO:0004591">
    <property type="term" value="F:oxoglutarate dehydrogenase (succinyl-transferring) activity"/>
    <property type="evidence" value="ECO:0007669"/>
    <property type="project" value="TreeGrafter"/>
</dbReference>
<evidence type="ECO:0000256" key="2">
    <source>
        <dbReference type="ARBA" id="ARBA00006936"/>
    </source>
</evidence>
<dbReference type="Pfam" id="PF00009">
    <property type="entry name" value="GTP_EFTU"/>
    <property type="match status" value="1"/>
</dbReference>
<dbReference type="GO" id="GO:0005525">
    <property type="term" value="F:GTP binding"/>
    <property type="evidence" value="ECO:0007669"/>
    <property type="project" value="InterPro"/>
</dbReference>
<comment type="similarity">
    <text evidence="2">Belongs to the alpha-ketoglutarate dehydrogenase family.</text>
</comment>
<dbReference type="Gene3D" id="3.40.50.300">
    <property type="entry name" value="P-loop containing nucleotide triphosphate hydrolases"/>
    <property type="match status" value="1"/>
</dbReference>
<dbReference type="GO" id="GO:0003924">
    <property type="term" value="F:GTPase activity"/>
    <property type="evidence" value="ECO:0007669"/>
    <property type="project" value="InterPro"/>
</dbReference>
<organism evidence="6">
    <name type="scientific">Tanacetum cinerariifolium</name>
    <name type="common">Dalmatian daisy</name>
    <name type="synonym">Chrysanthemum cinerariifolium</name>
    <dbReference type="NCBI Taxonomy" id="118510"/>
    <lineage>
        <taxon>Eukaryota</taxon>
        <taxon>Viridiplantae</taxon>
        <taxon>Streptophyta</taxon>
        <taxon>Embryophyta</taxon>
        <taxon>Tracheophyta</taxon>
        <taxon>Spermatophyta</taxon>
        <taxon>Magnoliopsida</taxon>
        <taxon>eudicotyledons</taxon>
        <taxon>Gunneridae</taxon>
        <taxon>Pentapetalae</taxon>
        <taxon>asterids</taxon>
        <taxon>campanulids</taxon>
        <taxon>Asterales</taxon>
        <taxon>Asteraceae</taxon>
        <taxon>Asteroideae</taxon>
        <taxon>Anthemideae</taxon>
        <taxon>Anthemidinae</taxon>
        <taxon>Tanacetum</taxon>
    </lineage>
</organism>
<evidence type="ECO:0000256" key="1">
    <source>
        <dbReference type="ARBA" id="ARBA00001964"/>
    </source>
</evidence>
<sequence length="401" mass="45845">MMEEYKHQISFKADQLPITKISYVVNPHKEATMKITRGDNHLNLVEIKRRAIAKPKSKIPVVIDQAKKLGLSPPPTLAIFRMTATKKKRNMIQFLKEVFVTENITVDGMQRNLIPPPGVVPIEVLVINKPKSRIFFMNENTNISFQRESEDCWADSVPKVMKGLSECKASKSNIRRIQVKYIVKEVEDYLKTYSSAGMDISKEMSMKNLLGLSQWVHVGSVNLWHDPPTPEHEATTTLFYSISSTQIHHSKLKFENFLATKWTAAKQFGLESGETLIPRMKERFDRSADLDVESIVIVVYRNGDVKYHLGTSYDRPTISQPPPPQPQQLQLLGDVLDPNRLRNMPVITHVDHGKTTLMDRLLRQCGVDFPHERSLDSNQLEKERDNTIASKVHSPHLFTLN</sequence>
<dbReference type="GO" id="GO:0006099">
    <property type="term" value="P:tricarboxylic acid cycle"/>
    <property type="evidence" value="ECO:0007669"/>
    <property type="project" value="TreeGrafter"/>
</dbReference>
<name>A0A6L2MWT0_TANCI</name>
<protein>
    <submittedName>
        <fullName evidence="6">Elongation factor family protein</fullName>
    </submittedName>
</protein>
<dbReference type="InterPro" id="IPR011603">
    <property type="entry name" value="2oxoglutarate_DH_E1"/>
</dbReference>
<keyword evidence="6" id="KW-0648">Protein biosynthesis</keyword>
<comment type="caution">
    <text evidence="6">The sequence shown here is derived from an EMBL/GenBank/DDBJ whole genome shotgun (WGS) entry which is preliminary data.</text>
</comment>
<dbReference type="InterPro" id="IPR027417">
    <property type="entry name" value="P-loop_NTPase"/>
</dbReference>
<evidence type="ECO:0000256" key="4">
    <source>
        <dbReference type="ARBA" id="ARBA00023052"/>
    </source>
</evidence>
<dbReference type="InterPro" id="IPR000795">
    <property type="entry name" value="T_Tr_GTP-bd_dom"/>
</dbReference>
<dbReference type="PANTHER" id="PTHR23152:SF4">
    <property type="entry name" value="2-OXOADIPATE DEHYDROGENASE COMPLEX COMPONENT E1"/>
    <property type="match status" value="1"/>
</dbReference>
<dbReference type="EMBL" id="BKCJ010007335">
    <property type="protein sequence ID" value="GEU76734.1"/>
    <property type="molecule type" value="Genomic_DNA"/>
</dbReference>
<dbReference type="PANTHER" id="PTHR23152">
    <property type="entry name" value="2-OXOGLUTARATE DEHYDROGENASE"/>
    <property type="match status" value="1"/>
</dbReference>
<proteinExistence type="inferred from homology"/>
<dbReference type="GO" id="GO:0003746">
    <property type="term" value="F:translation elongation factor activity"/>
    <property type="evidence" value="ECO:0007669"/>
    <property type="project" value="UniProtKB-KW"/>
</dbReference>
<dbReference type="Gene3D" id="3.40.50.970">
    <property type="match status" value="1"/>
</dbReference>
<evidence type="ECO:0000259" key="5">
    <source>
        <dbReference type="Pfam" id="PF00009"/>
    </source>
</evidence>
<dbReference type="GO" id="GO:0005739">
    <property type="term" value="C:mitochondrion"/>
    <property type="evidence" value="ECO:0007669"/>
    <property type="project" value="TreeGrafter"/>
</dbReference>
<dbReference type="AlphaFoldDB" id="A0A6L2MWT0"/>
<comment type="cofactor">
    <cofactor evidence="1">
        <name>thiamine diphosphate</name>
        <dbReference type="ChEBI" id="CHEBI:58937"/>
    </cofactor>
</comment>
<keyword evidence="4" id="KW-0786">Thiamine pyrophosphate</keyword>
<reference evidence="6" key="1">
    <citation type="journal article" date="2019" name="Sci. Rep.">
        <title>Draft genome of Tanacetum cinerariifolium, the natural source of mosquito coil.</title>
        <authorList>
            <person name="Yamashiro T."/>
            <person name="Shiraishi A."/>
            <person name="Satake H."/>
            <person name="Nakayama K."/>
        </authorList>
    </citation>
    <scope>NUCLEOTIDE SEQUENCE</scope>
</reference>
<dbReference type="GO" id="GO:0045252">
    <property type="term" value="C:oxoglutarate dehydrogenase complex"/>
    <property type="evidence" value="ECO:0007669"/>
    <property type="project" value="TreeGrafter"/>
</dbReference>
<dbReference type="GO" id="GO:0030976">
    <property type="term" value="F:thiamine pyrophosphate binding"/>
    <property type="evidence" value="ECO:0007669"/>
    <property type="project" value="InterPro"/>
</dbReference>